<gene>
    <name evidence="3" type="ORF">FEF27_04985</name>
</gene>
<feature type="chain" id="PRO_5038569875" evidence="2">
    <location>
        <begin position="33"/>
        <end position="300"/>
    </location>
</feature>
<evidence type="ECO:0000313" key="3">
    <source>
        <dbReference type="EMBL" id="TLP77512.1"/>
    </source>
</evidence>
<evidence type="ECO:0000313" key="4">
    <source>
        <dbReference type="Proteomes" id="UP000306544"/>
    </source>
</evidence>
<dbReference type="RefSeq" id="WP_138169742.1">
    <property type="nucleotide sequence ID" value="NZ_VAWA01000004.1"/>
</dbReference>
<dbReference type="SUPFAM" id="SSF110296">
    <property type="entry name" value="Oligoxyloglucan reducing end-specific cellobiohydrolase"/>
    <property type="match status" value="1"/>
</dbReference>
<dbReference type="AlphaFoldDB" id="A0A5R9AFG4"/>
<reference evidence="3 4" key="1">
    <citation type="submission" date="2019-05" db="EMBL/GenBank/DDBJ databases">
        <title>Nesterenkonia sp. GY239, isolated from the Southern Atlantic Ocean.</title>
        <authorList>
            <person name="Zhang G."/>
        </authorList>
    </citation>
    <scope>NUCLEOTIDE SEQUENCE [LARGE SCALE GENOMIC DNA]</scope>
    <source>
        <strain evidence="3 4">GY239</strain>
    </source>
</reference>
<dbReference type="Proteomes" id="UP000306544">
    <property type="component" value="Unassembled WGS sequence"/>
</dbReference>
<feature type="region of interest" description="Disordered" evidence="1">
    <location>
        <begin position="240"/>
        <end position="262"/>
    </location>
</feature>
<dbReference type="Gene3D" id="2.130.10.10">
    <property type="entry name" value="YVTN repeat-like/Quinoprotein amine dehydrogenase"/>
    <property type="match status" value="1"/>
</dbReference>
<dbReference type="InterPro" id="IPR015943">
    <property type="entry name" value="WD40/YVTN_repeat-like_dom_sf"/>
</dbReference>
<comment type="caution">
    <text evidence="3">The sequence shown here is derived from an EMBL/GenBank/DDBJ whole genome shotgun (WGS) entry which is preliminary data.</text>
</comment>
<keyword evidence="4" id="KW-1185">Reference proteome</keyword>
<sequence length="300" mass="30934">MTPHHVDRAPCKSALAGAAAAAILLLSGCAGGGEAQEQEVAEGGADVGTAFGHIHGLGVDPATDELLVATHYGLFDLADESPQQISPTKDFMGFAVAGPDHYYASGHPGQGSEKPDPMGLIESTDGGETWQEISLQGDSDFHAMAVSSEGIIGFDAMDAALRFTPDGEDWTEVETQMQPAHLSAAPEGPVVLATTEQGVQRSTDGGLTWELAEEGPVLLVTAFIDTDTAVGITPEGQVHLSDDAGSTWEETGGTTGQPVAAAGQETDGELRLWVATQDGVELSEDAGETFSGIMAVMEQG</sequence>
<dbReference type="EMBL" id="VAWA01000004">
    <property type="protein sequence ID" value="TLP77512.1"/>
    <property type="molecule type" value="Genomic_DNA"/>
</dbReference>
<evidence type="ECO:0000256" key="1">
    <source>
        <dbReference type="SAM" id="MobiDB-lite"/>
    </source>
</evidence>
<proteinExistence type="predicted"/>
<evidence type="ECO:0000256" key="2">
    <source>
        <dbReference type="SAM" id="SignalP"/>
    </source>
</evidence>
<organism evidence="3 4">
    <name type="scientific">Nesterenkonia sphaerica</name>
    <dbReference type="NCBI Taxonomy" id="1804988"/>
    <lineage>
        <taxon>Bacteria</taxon>
        <taxon>Bacillati</taxon>
        <taxon>Actinomycetota</taxon>
        <taxon>Actinomycetes</taxon>
        <taxon>Micrococcales</taxon>
        <taxon>Micrococcaceae</taxon>
        <taxon>Nesterenkonia</taxon>
    </lineage>
</organism>
<protein>
    <submittedName>
        <fullName evidence="3">Exo-alpha-sialidase</fullName>
    </submittedName>
</protein>
<dbReference type="InterPro" id="IPR054817">
    <property type="entry name" value="Glycosyl_F510_1955-like"/>
</dbReference>
<feature type="signal peptide" evidence="2">
    <location>
        <begin position="1"/>
        <end position="32"/>
    </location>
</feature>
<dbReference type="OrthoDB" id="9764804at2"/>
<keyword evidence="2" id="KW-0732">Signal</keyword>
<name>A0A5R9AFG4_9MICC</name>
<accession>A0A5R9AFG4</accession>
<dbReference type="NCBIfam" id="NF045728">
    <property type="entry name" value="glycosyl_F510_1955"/>
    <property type="match status" value="1"/>
</dbReference>
<dbReference type="InterPro" id="IPR002860">
    <property type="entry name" value="BNR_rpt"/>
</dbReference>
<dbReference type="Pfam" id="PF02012">
    <property type="entry name" value="BNR"/>
    <property type="match status" value="2"/>
</dbReference>